<feature type="domain" description="HAM1-like C-terminal" evidence="2">
    <location>
        <begin position="642"/>
        <end position="800"/>
    </location>
</feature>
<dbReference type="RefSeq" id="XP_018192167.1">
    <property type="nucleotide sequence ID" value="XM_018330747.1"/>
</dbReference>
<feature type="region of interest" description="Disordered" evidence="1">
    <location>
        <begin position="223"/>
        <end position="292"/>
    </location>
</feature>
<dbReference type="AlphaFoldDB" id="A0A165JTM8"/>
<feature type="compositionally biased region" description="Basic and acidic residues" evidence="1">
    <location>
        <begin position="271"/>
        <end position="288"/>
    </location>
</feature>
<accession>A0A165JTM8</accession>
<dbReference type="InParanoid" id="A0A165JTM8"/>
<dbReference type="InterPro" id="IPR017943">
    <property type="entry name" value="Bactericidal_perm-incr_a/b_dom"/>
</dbReference>
<feature type="region of interest" description="Disordered" evidence="1">
    <location>
        <begin position="808"/>
        <end position="883"/>
    </location>
</feature>
<evidence type="ECO:0000259" key="2">
    <source>
        <dbReference type="Pfam" id="PF14613"/>
    </source>
</evidence>
<proteinExistence type="predicted"/>
<dbReference type="PANTHER" id="PTHR31138">
    <property type="entry name" value="CHROMOSOME 19, WHOLE GENOME SHOTGUN SEQUENCE"/>
    <property type="match status" value="1"/>
</dbReference>
<dbReference type="Pfam" id="PF14613">
    <property type="entry name" value="HAM1_C"/>
    <property type="match status" value="1"/>
</dbReference>
<dbReference type="InterPro" id="IPR045967">
    <property type="entry name" value="HAM1-like_N"/>
</dbReference>
<dbReference type="GeneID" id="28895884"/>
<protein>
    <recommendedName>
        <fullName evidence="6">Bactericidal permeability-increasing protein</fullName>
    </recommendedName>
</protein>
<keyword evidence="5" id="KW-1185">Reference proteome</keyword>
<feature type="region of interest" description="Disordered" evidence="1">
    <location>
        <begin position="165"/>
        <end position="191"/>
    </location>
</feature>
<sequence length="883" mass="98392">MSSSGVNRPTNVQLKEKDVNQKLQLYGIYSAFSNGKVPSNKQIDVALNSALASKPLTSPSKKLSEEGQHLVADLREVIEQAKFLLLTKNEGNLLQDFIWQTQKINGGGAQVPSADLDRDTAQQHGNQALDGLRTLGTLIISNGQFRKLLSDATILARDMAGDAAQKAANKVNPNQEQLNQIDRPAEDNTWHEVPDFSKQNIKNQIKNQYDTQKPFSQQDAQNALGDATQAAHPAGTRDPAQAADLAAQDQQYGTSSGLDAEAGARAGAQNLKDRASENVPQETKDRQAKAVHRTKNYLSDKMPQERREQTIWRLKKMIVEIQGHRDYQQAIETLLDLAETYTGHAKDLTQQGVGTGKAAHKDSALQAAEADLRTLLERFANSTSADDLFDAINNIYRDSDRDPELKNWFKQVDSYIRKCLQEQGFVLEDAANEEWNRLYDRGNFLLRERYRDHFDHLLDEFKFLGDQFEADPQNKEFGLAVKKLFTDLGNDENGKPVFKKHLVKDLSSVIIPAIFENVRYVPIPRIEYSDPTMDAVIENLVIESDNLMPNVLEFGSDNYFRWGRKKISNKKSNKVMLSVSGVQMDLRDVSYYIKKKQGFPSLTDIGVADIFLGGQGLSFKVKLATAEKSDNQHFFKIEKVDVDVKHLNVKLKQSKHKLLFNVFKPLLFRVIRPALQKVLEKQIKDSVNQLDGLAYEIHQEAKAAERAAKEDPENAPNIYSRYAEAAQKKVMQGKKKTESIVSERKVNVAVTQKDSIFQDIKLPGGISTKATEYKELAAKGEKWESPVFSIGSASESSNLPKVERISRKPHQTATGGIRGPQNSGQTNSNFAGQNGTGTGSGGYSDPAFGNQNFLKMEVNGGPNAADRNNTFFGRENPVYAGSS</sequence>
<feature type="compositionally biased region" description="Low complexity" evidence="1">
    <location>
        <begin position="240"/>
        <end position="251"/>
    </location>
</feature>
<dbReference type="OrthoDB" id="19394at2759"/>
<reference evidence="4 5" key="1">
    <citation type="journal article" date="2016" name="Fungal Biol.">
        <title>The genome of Xylona heveae provides a window into fungal endophytism.</title>
        <authorList>
            <person name="Gazis R."/>
            <person name="Kuo A."/>
            <person name="Riley R."/>
            <person name="LaButti K."/>
            <person name="Lipzen A."/>
            <person name="Lin J."/>
            <person name="Amirebrahimi M."/>
            <person name="Hesse C.N."/>
            <person name="Spatafora J.W."/>
            <person name="Henrissat B."/>
            <person name="Hainaut M."/>
            <person name="Grigoriev I.V."/>
            <person name="Hibbett D.S."/>
        </authorList>
    </citation>
    <scope>NUCLEOTIDE SEQUENCE [LARGE SCALE GENOMIC DNA]</scope>
    <source>
        <strain evidence="4 5">TC161</strain>
    </source>
</reference>
<organism evidence="4 5">
    <name type="scientific">Xylona heveae (strain CBS 132557 / TC161)</name>
    <dbReference type="NCBI Taxonomy" id="1328760"/>
    <lineage>
        <taxon>Eukaryota</taxon>
        <taxon>Fungi</taxon>
        <taxon>Dikarya</taxon>
        <taxon>Ascomycota</taxon>
        <taxon>Pezizomycotina</taxon>
        <taxon>Xylonomycetes</taxon>
        <taxon>Xylonales</taxon>
        <taxon>Xylonaceae</taxon>
        <taxon>Xylona</taxon>
    </lineage>
</organism>
<evidence type="ECO:0000259" key="3">
    <source>
        <dbReference type="Pfam" id="PF19343"/>
    </source>
</evidence>
<dbReference type="Pfam" id="PF19343">
    <property type="entry name" value="HAM1_N"/>
    <property type="match status" value="1"/>
</dbReference>
<gene>
    <name evidence="4" type="ORF">L228DRAFT_235659</name>
</gene>
<dbReference type="OMA" id="NTWHEAP"/>
<dbReference type="PANTHER" id="PTHR31138:SF1">
    <property type="entry name" value="PDZ DOMAIN-CONTAINING PROTEIN"/>
    <property type="match status" value="1"/>
</dbReference>
<evidence type="ECO:0000256" key="1">
    <source>
        <dbReference type="SAM" id="MobiDB-lite"/>
    </source>
</evidence>
<feature type="compositionally biased region" description="Polar residues" evidence="1">
    <location>
        <begin position="171"/>
        <end position="180"/>
    </location>
</feature>
<evidence type="ECO:0000313" key="4">
    <source>
        <dbReference type="EMBL" id="KZF26612.1"/>
    </source>
</evidence>
<dbReference type="SUPFAM" id="SSF55394">
    <property type="entry name" value="Bactericidal permeability-increasing protein, BPI"/>
    <property type="match status" value="1"/>
</dbReference>
<dbReference type="InterPro" id="IPR027842">
    <property type="entry name" value="HAM1-like_C"/>
</dbReference>
<name>A0A165JTM8_XYLHT</name>
<feature type="compositionally biased region" description="Polar residues" evidence="1">
    <location>
        <begin position="820"/>
        <end position="831"/>
    </location>
</feature>
<feature type="domain" description="HAM1-like N-terminal" evidence="3">
    <location>
        <begin position="2"/>
        <end position="630"/>
    </location>
</feature>
<dbReference type="GO" id="GO:0008289">
    <property type="term" value="F:lipid binding"/>
    <property type="evidence" value="ECO:0007669"/>
    <property type="project" value="InterPro"/>
</dbReference>
<evidence type="ECO:0008006" key="6">
    <source>
        <dbReference type="Google" id="ProtNLM"/>
    </source>
</evidence>
<evidence type="ECO:0000313" key="5">
    <source>
        <dbReference type="Proteomes" id="UP000076632"/>
    </source>
</evidence>
<dbReference type="STRING" id="1328760.A0A165JTM8"/>
<dbReference type="Gene3D" id="3.15.10.10">
    <property type="entry name" value="Bactericidal permeability-increasing protein, domain 1"/>
    <property type="match status" value="1"/>
</dbReference>
<dbReference type="Proteomes" id="UP000076632">
    <property type="component" value="Unassembled WGS sequence"/>
</dbReference>
<dbReference type="EMBL" id="KV407454">
    <property type="protein sequence ID" value="KZF26612.1"/>
    <property type="molecule type" value="Genomic_DNA"/>
</dbReference>